<dbReference type="Proteomes" id="UP000515211">
    <property type="component" value="Chromosome 6"/>
</dbReference>
<dbReference type="SUPFAM" id="SSF53098">
    <property type="entry name" value="Ribonuclease H-like"/>
    <property type="match status" value="1"/>
</dbReference>
<organism evidence="3 4">
    <name type="scientific">Arachis duranensis</name>
    <name type="common">Wild peanut</name>
    <dbReference type="NCBI Taxonomy" id="130453"/>
    <lineage>
        <taxon>Eukaryota</taxon>
        <taxon>Viridiplantae</taxon>
        <taxon>Streptophyta</taxon>
        <taxon>Embryophyta</taxon>
        <taxon>Tracheophyta</taxon>
        <taxon>Spermatophyta</taxon>
        <taxon>Magnoliopsida</taxon>
        <taxon>eudicotyledons</taxon>
        <taxon>Gunneridae</taxon>
        <taxon>Pentapetalae</taxon>
        <taxon>rosids</taxon>
        <taxon>fabids</taxon>
        <taxon>Fabales</taxon>
        <taxon>Fabaceae</taxon>
        <taxon>Papilionoideae</taxon>
        <taxon>50 kb inversion clade</taxon>
        <taxon>dalbergioids sensu lato</taxon>
        <taxon>Dalbergieae</taxon>
        <taxon>Pterocarpus clade</taxon>
        <taxon>Arachis</taxon>
    </lineage>
</organism>
<dbReference type="GO" id="GO:0003676">
    <property type="term" value="F:nucleic acid binding"/>
    <property type="evidence" value="ECO:0007669"/>
    <property type="project" value="InterPro"/>
</dbReference>
<keyword evidence="3" id="KW-1185">Reference proteome</keyword>
<gene>
    <name evidence="4" type="primary">LOC107495413</name>
</gene>
<proteinExistence type="predicted"/>
<sequence>MDYVHISDSNLRIQDIWSVGKWHLDTLYSPLSQNLKGNILSYNPDKQAGPKLGGARELALLWRQLVPEKHKFLAWLCLKEALPTASFRFRRGMSSSDRCSRCLSSQESVLHCIRDCPKAQLVWHRLDISCHPLDLKNWFLYQSKEYPFKFFSGLWWIWRVRNNDIFNLHETWPPEKVICLALTSEKELRNIFELQRMSLPSTLNGFWNPPSICTFKINCDASYFGSGDSIDFACVIRDCNESWQRECLGIIESNSILQGELFAIWRGYLLAWDVGQGDVICKMDCVEAFNLVTQDDFGFIDPLVLKIRDIMHWNWRVDFRLIMRDANTVSDTMAKMAMKLQLSHMELLSPWRSLRSACAL</sequence>
<dbReference type="AlphaFoldDB" id="A0A6P4DWL0"/>
<dbReference type="InterPro" id="IPR036397">
    <property type="entry name" value="RNaseH_sf"/>
</dbReference>
<dbReference type="RefSeq" id="XP_015972049.1">
    <property type="nucleotide sequence ID" value="XM_016116563.1"/>
</dbReference>
<dbReference type="GeneID" id="107495413"/>
<protein>
    <submittedName>
        <fullName evidence="4">Uncharacterized protein LOC107495413</fullName>
    </submittedName>
</protein>
<dbReference type="PANTHER" id="PTHR47723">
    <property type="entry name" value="OS05G0353850 PROTEIN"/>
    <property type="match status" value="1"/>
</dbReference>
<dbReference type="InterPro" id="IPR026960">
    <property type="entry name" value="RVT-Znf"/>
</dbReference>
<evidence type="ECO:0000259" key="2">
    <source>
        <dbReference type="Pfam" id="PF13966"/>
    </source>
</evidence>
<dbReference type="Pfam" id="PF13456">
    <property type="entry name" value="RVT_3"/>
    <property type="match status" value="1"/>
</dbReference>
<accession>A0A6P4DWL0</accession>
<feature type="domain" description="RNase H type-1" evidence="1">
    <location>
        <begin position="218"/>
        <end position="337"/>
    </location>
</feature>
<evidence type="ECO:0000313" key="4">
    <source>
        <dbReference type="RefSeq" id="XP_015972049.1"/>
    </source>
</evidence>
<dbReference type="GO" id="GO:0004523">
    <property type="term" value="F:RNA-DNA hybrid ribonuclease activity"/>
    <property type="evidence" value="ECO:0007669"/>
    <property type="project" value="InterPro"/>
</dbReference>
<dbReference type="InterPro" id="IPR053151">
    <property type="entry name" value="RNase_H-like"/>
</dbReference>
<dbReference type="InterPro" id="IPR002156">
    <property type="entry name" value="RNaseH_domain"/>
</dbReference>
<name>A0A6P4DWL0_ARADU</name>
<feature type="domain" description="Reverse transcriptase zinc-binding" evidence="2">
    <location>
        <begin position="58"/>
        <end position="123"/>
    </location>
</feature>
<dbReference type="CDD" id="cd06222">
    <property type="entry name" value="RNase_H_like"/>
    <property type="match status" value="1"/>
</dbReference>
<reference evidence="4" key="2">
    <citation type="submission" date="2025-08" db="UniProtKB">
        <authorList>
            <consortium name="RefSeq"/>
        </authorList>
    </citation>
    <scope>IDENTIFICATION</scope>
    <source>
        <tissue evidence="4">Whole plant</tissue>
    </source>
</reference>
<dbReference type="Gene3D" id="3.30.420.10">
    <property type="entry name" value="Ribonuclease H-like superfamily/Ribonuclease H"/>
    <property type="match status" value="1"/>
</dbReference>
<evidence type="ECO:0000259" key="1">
    <source>
        <dbReference type="Pfam" id="PF13456"/>
    </source>
</evidence>
<evidence type="ECO:0000313" key="3">
    <source>
        <dbReference type="Proteomes" id="UP000515211"/>
    </source>
</evidence>
<dbReference type="PANTHER" id="PTHR47723:SF19">
    <property type="entry name" value="POLYNUCLEOTIDYL TRANSFERASE, RIBONUCLEASE H-LIKE SUPERFAMILY PROTEIN"/>
    <property type="match status" value="1"/>
</dbReference>
<reference evidence="3" key="1">
    <citation type="journal article" date="2016" name="Nat. Genet.">
        <title>The genome sequences of Arachis duranensis and Arachis ipaensis, the diploid ancestors of cultivated peanut.</title>
        <authorList>
            <person name="Bertioli D.J."/>
            <person name="Cannon S.B."/>
            <person name="Froenicke L."/>
            <person name="Huang G."/>
            <person name="Farmer A.D."/>
            <person name="Cannon E.K."/>
            <person name="Liu X."/>
            <person name="Gao D."/>
            <person name="Clevenger J."/>
            <person name="Dash S."/>
            <person name="Ren L."/>
            <person name="Moretzsohn M.C."/>
            <person name="Shirasawa K."/>
            <person name="Huang W."/>
            <person name="Vidigal B."/>
            <person name="Abernathy B."/>
            <person name="Chu Y."/>
            <person name="Niederhuth C.E."/>
            <person name="Umale P."/>
            <person name="Araujo A.C."/>
            <person name="Kozik A."/>
            <person name="Kim K.D."/>
            <person name="Burow M.D."/>
            <person name="Varshney R.K."/>
            <person name="Wang X."/>
            <person name="Zhang X."/>
            <person name="Barkley N."/>
            <person name="Guimaraes P.M."/>
            <person name="Isobe S."/>
            <person name="Guo B."/>
            <person name="Liao B."/>
            <person name="Stalker H.T."/>
            <person name="Schmitz R.J."/>
            <person name="Scheffler B.E."/>
            <person name="Leal-Bertioli S.C."/>
            <person name="Xun X."/>
            <person name="Jackson S.A."/>
            <person name="Michelmore R."/>
            <person name="Ozias-Akins P."/>
        </authorList>
    </citation>
    <scope>NUCLEOTIDE SEQUENCE [LARGE SCALE GENOMIC DNA]</scope>
    <source>
        <strain evidence="3">cv. V14167</strain>
    </source>
</reference>
<dbReference type="InterPro" id="IPR012337">
    <property type="entry name" value="RNaseH-like_sf"/>
</dbReference>
<dbReference type="InterPro" id="IPR044730">
    <property type="entry name" value="RNase_H-like_dom_plant"/>
</dbReference>
<dbReference type="KEGG" id="adu:107495413"/>
<dbReference type="Pfam" id="PF13966">
    <property type="entry name" value="zf-RVT"/>
    <property type="match status" value="1"/>
</dbReference>